<feature type="transmembrane region" description="Helical" evidence="9">
    <location>
        <begin position="55"/>
        <end position="75"/>
    </location>
</feature>
<dbReference type="PANTHER" id="PTHR30175:SF1">
    <property type="entry name" value="PTS SYSTEM ARBUTIN-, CELLOBIOSE-, AND SALICIN-SPECIFIC EIIBC COMPONENT-RELATED"/>
    <property type="match status" value="1"/>
</dbReference>
<dbReference type="InterPro" id="IPR050558">
    <property type="entry name" value="PTS_Sugar-Specific_Components"/>
</dbReference>
<evidence type="ECO:0000256" key="8">
    <source>
        <dbReference type="ARBA" id="ARBA00023136"/>
    </source>
</evidence>
<accession>C9AD58</accession>
<dbReference type="GO" id="GO:0090589">
    <property type="term" value="F:protein-phosphocysteine-trehalose phosphotransferase system transporter activity"/>
    <property type="evidence" value="ECO:0007669"/>
    <property type="project" value="TreeGrafter"/>
</dbReference>
<dbReference type="GO" id="GO:0015771">
    <property type="term" value="P:trehalose transport"/>
    <property type="evidence" value="ECO:0007669"/>
    <property type="project" value="TreeGrafter"/>
</dbReference>
<dbReference type="RefSeq" id="WP_015510545.1">
    <property type="nucleotide sequence ID" value="NC_020995.1"/>
</dbReference>
<evidence type="ECO:0000256" key="5">
    <source>
        <dbReference type="ARBA" id="ARBA00022683"/>
    </source>
</evidence>
<dbReference type="Proteomes" id="UP000012675">
    <property type="component" value="Chromosome"/>
</dbReference>
<evidence type="ECO:0000256" key="2">
    <source>
        <dbReference type="ARBA" id="ARBA00022448"/>
    </source>
</evidence>
<keyword evidence="7 9" id="KW-1133">Transmembrane helix</keyword>
<evidence type="ECO:0000256" key="4">
    <source>
        <dbReference type="ARBA" id="ARBA00022597"/>
    </source>
</evidence>
<dbReference type="InterPro" id="IPR003352">
    <property type="entry name" value="PTS_EIIC"/>
</dbReference>
<feature type="transmembrane region" description="Helical" evidence="9">
    <location>
        <begin position="342"/>
        <end position="365"/>
    </location>
</feature>
<keyword evidence="6 9" id="KW-0812">Transmembrane</keyword>
<dbReference type="InterPro" id="IPR013013">
    <property type="entry name" value="PTS_EIIC_1"/>
</dbReference>
<sequence length="394" mass="41250">MESTAKKKNGVLTKIIDMITGIFMPIVPAIAGAGMLKALLAIISLLGILSTESETYILLEMISDAAFYFLPLLLANSAAKTFSVNPYIAMAIAGALVHPTFIGLLNNSIETGNAVRFLAFPVTVATYSSSVVPIILAVWFMSYVEPFIDKIVHKSIKLIMVPLLTLAIVAPVTLVLLGPLGALIGSGLGDTVTFLNEHVSWLAPTVVGILNPLLVMTGMHYVLISLGINSLATIGIDTVVGPGMLISNVSQGAAAFAVAVKTKNSSVRQLAISSGISALLGITEPVLYGISLRFKKPLISAMVGGGLGGLFIGVMNVGRYAQVAPSLVSLPSYIGPDGFSNFIYAIIGCIIAFSASFIIQIFLGIEDPEEEAAASEIGKEVVLEPDQAEEALVN</sequence>
<proteinExistence type="predicted"/>
<feature type="transmembrane region" description="Helical" evidence="9">
    <location>
        <begin position="201"/>
        <end position="224"/>
    </location>
</feature>
<evidence type="ECO:0000256" key="7">
    <source>
        <dbReference type="ARBA" id="ARBA00022989"/>
    </source>
</evidence>
<feature type="transmembrane region" description="Helical" evidence="9">
    <location>
        <begin position="21"/>
        <end position="49"/>
    </location>
</feature>
<evidence type="ECO:0000256" key="1">
    <source>
        <dbReference type="ARBA" id="ARBA00004651"/>
    </source>
</evidence>
<dbReference type="EMBL" id="CP004856">
    <property type="protein sequence ID" value="EEV40817.2"/>
    <property type="molecule type" value="Genomic_DNA"/>
</dbReference>
<dbReference type="eggNOG" id="COG1263">
    <property type="taxonomic scope" value="Bacteria"/>
</dbReference>
<dbReference type="HOGENOM" id="CLU_012312_2_0_9"/>
<keyword evidence="2" id="KW-0813">Transport</keyword>
<keyword evidence="4" id="KW-0762">Sugar transport</keyword>
<feature type="transmembrane region" description="Helical" evidence="9">
    <location>
        <begin position="298"/>
        <end position="322"/>
    </location>
</feature>
<feature type="transmembrane region" description="Helical" evidence="9">
    <location>
        <begin position="156"/>
        <end position="181"/>
    </location>
</feature>
<evidence type="ECO:0000313" key="11">
    <source>
        <dbReference type="EMBL" id="EEV40817.2"/>
    </source>
</evidence>
<keyword evidence="12" id="KW-1185">Reference proteome</keyword>
<evidence type="ECO:0000259" key="10">
    <source>
        <dbReference type="PROSITE" id="PS51103"/>
    </source>
</evidence>
<organism evidence="11 12">
    <name type="scientific">Enterococcus casseliflavus EC20</name>
    <dbReference type="NCBI Taxonomy" id="565655"/>
    <lineage>
        <taxon>Bacteria</taxon>
        <taxon>Bacillati</taxon>
        <taxon>Bacillota</taxon>
        <taxon>Bacilli</taxon>
        <taxon>Lactobacillales</taxon>
        <taxon>Enterococcaceae</taxon>
        <taxon>Enterococcus</taxon>
    </lineage>
</organism>
<dbReference type="GO" id="GO:0009401">
    <property type="term" value="P:phosphoenolpyruvate-dependent sugar phosphotransferase system"/>
    <property type="evidence" value="ECO:0007669"/>
    <property type="project" value="UniProtKB-KW"/>
</dbReference>
<feature type="transmembrane region" description="Helical" evidence="9">
    <location>
        <begin position="117"/>
        <end position="144"/>
    </location>
</feature>
<reference evidence="11 12" key="1">
    <citation type="submission" date="2009-02" db="EMBL/GenBank/DDBJ databases">
        <authorList>
            <consortium name="The Broad Institute Genome Sequencing Platform"/>
            <person name="Feldgarden M."/>
            <person name="Young S.K."/>
            <person name="Kodira C.D."/>
            <person name="Zeng Q."/>
            <person name="Koehrsen M."/>
            <person name="Alvarado L."/>
            <person name="Berlin A."/>
            <person name="Borenstein D."/>
            <person name="Chen Z."/>
            <person name="Engels R."/>
            <person name="Freedman E."/>
            <person name="Gellesch M."/>
            <person name="Goldberg J."/>
            <person name="Griggs A."/>
            <person name="Gujja S."/>
            <person name="Heiman D."/>
            <person name="Hepburn T."/>
            <person name="Howarth C."/>
            <person name="Jen D."/>
            <person name="Larson L."/>
            <person name="Lewis B."/>
            <person name="Mehta T."/>
            <person name="Park D."/>
            <person name="Pearson M."/>
            <person name="Roberts A."/>
            <person name="Saif S."/>
            <person name="Shea T."/>
            <person name="Shenoy N."/>
            <person name="Sisk P."/>
            <person name="Stolte C."/>
            <person name="Sykes S."/>
            <person name="Walk T."/>
            <person name="White J."/>
            <person name="Yandava C."/>
            <person name="Gilmore M."/>
            <person name="Manson J."/>
            <person name="Palmer K."/>
            <person name="Carniol K."/>
            <person name="Lander E."/>
            <person name="Nusbaum C."/>
            <person name="Galagan J."/>
            <person name="Birren B."/>
        </authorList>
    </citation>
    <scope>NUCLEOTIDE SEQUENCE [LARGE SCALE GENOMIC DNA]</scope>
    <source>
        <strain evidence="11 12">EC20</strain>
    </source>
</reference>
<keyword evidence="8 9" id="KW-0472">Membrane</keyword>
<dbReference type="PROSITE" id="PS51103">
    <property type="entry name" value="PTS_EIIC_TYPE_1"/>
    <property type="match status" value="1"/>
</dbReference>
<gene>
    <name evidence="11" type="ORF">ECBG_03086</name>
</gene>
<dbReference type="GO" id="GO:0008982">
    <property type="term" value="F:protein-N(PI)-phosphohistidine-sugar phosphotransferase activity"/>
    <property type="evidence" value="ECO:0007669"/>
    <property type="project" value="InterPro"/>
</dbReference>
<feature type="transmembrane region" description="Helical" evidence="9">
    <location>
        <begin position="87"/>
        <end position="105"/>
    </location>
</feature>
<name>C9AD58_ENTCA</name>
<dbReference type="PANTHER" id="PTHR30175">
    <property type="entry name" value="PHOSPHOTRANSFERASE SYSTEM TRANSPORT PROTEIN"/>
    <property type="match status" value="1"/>
</dbReference>
<protein>
    <recommendedName>
        <fullName evidence="10">PTS EIIC type-1 domain-containing protein</fullName>
    </recommendedName>
</protein>
<evidence type="ECO:0000256" key="6">
    <source>
        <dbReference type="ARBA" id="ARBA00022692"/>
    </source>
</evidence>
<reference evidence="11 12" key="2">
    <citation type="submission" date="2013-03" db="EMBL/GenBank/DDBJ databases">
        <title>The Genome Sequence of Enterococcus casseliflavus EC20 (899205).</title>
        <authorList>
            <consortium name="The Broad Institute Genomics Platform"/>
            <consortium name="The Broad Institute Genome Sequencing Center for Infectious Disease"/>
            <person name="Russ C."/>
            <person name="Feldgarden M."/>
            <person name="Gilmore M."/>
            <person name="Manson J."/>
            <person name="Palmer K."/>
            <person name="Carniol K."/>
            <person name="Walker B."/>
            <person name="Young S.K."/>
            <person name="Zeng Q."/>
            <person name="Gargeya S."/>
            <person name="Fitzgerald M."/>
            <person name="Haas B."/>
            <person name="Abouelleil A."/>
            <person name="Allen A.W."/>
            <person name="Alvarado L."/>
            <person name="Arachchi H.M."/>
            <person name="Berlin A.M."/>
            <person name="Chapman S.B."/>
            <person name="Gainer-Dewar J."/>
            <person name="Goldberg J."/>
            <person name="Griggs A."/>
            <person name="Gujja S."/>
            <person name="Hansen M."/>
            <person name="Howarth C."/>
            <person name="Imamovic A."/>
            <person name="Ireland A."/>
            <person name="Larimer J."/>
            <person name="McCowan C."/>
            <person name="Murphy C."/>
            <person name="Pearson M."/>
            <person name="Poon T.W."/>
            <person name="Priest M."/>
            <person name="Roberts A."/>
            <person name="Saif S."/>
            <person name="Shea T."/>
            <person name="Sisk P."/>
            <person name="Sykes S."/>
            <person name="Wortman J."/>
            <person name="Nusbaum C."/>
            <person name="Birren B."/>
        </authorList>
    </citation>
    <scope>NUCLEOTIDE SEQUENCE [LARGE SCALE GENOMIC DNA]</scope>
    <source>
        <strain evidence="11 12">EC20</strain>
    </source>
</reference>
<keyword evidence="5" id="KW-0598">Phosphotransferase system</keyword>
<dbReference type="GeneID" id="15143614"/>
<dbReference type="GO" id="GO:0005886">
    <property type="term" value="C:plasma membrane"/>
    <property type="evidence" value="ECO:0007669"/>
    <property type="project" value="UniProtKB-SubCell"/>
</dbReference>
<evidence type="ECO:0000256" key="9">
    <source>
        <dbReference type="SAM" id="Phobius"/>
    </source>
</evidence>
<dbReference type="Pfam" id="PF02378">
    <property type="entry name" value="PTS_EIIC"/>
    <property type="match status" value="1"/>
</dbReference>
<keyword evidence="3" id="KW-1003">Cell membrane</keyword>
<comment type="subcellular location">
    <subcellularLocation>
        <location evidence="1">Cell membrane</location>
        <topology evidence="1">Multi-pass membrane protein</topology>
    </subcellularLocation>
</comment>
<feature type="domain" description="PTS EIIC type-1" evidence="10">
    <location>
        <begin position="17"/>
        <end position="375"/>
    </location>
</feature>
<evidence type="ECO:0000313" key="12">
    <source>
        <dbReference type="Proteomes" id="UP000012675"/>
    </source>
</evidence>
<evidence type="ECO:0000256" key="3">
    <source>
        <dbReference type="ARBA" id="ARBA00022475"/>
    </source>
</evidence>
<dbReference type="AlphaFoldDB" id="C9AD58"/>
<dbReference type="KEGG" id="ecas:ECBG_03086"/>